<name>A0ABR2GRD5_9EUKA</name>
<dbReference type="Proteomes" id="UP001470230">
    <property type="component" value="Unassembled WGS sequence"/>
</dbReference>
<protein>
    <submittedName>
        <fullName evidence="1">Uncharacterized protein</fullName>
    </submittedName>
</protein>
<evidence type="ECO:0000313" key="2">
    <source>
        <dbReference type="Proteomes" id="UP001470230"/>
    </source>
</evidence>
<gene>
    <name evidence="1" type="ORF">M9Y10_037763</name>
</gene>
<sequence>MPCIASHFFAVSKEGRAFAGGKNDSGQLFLVRNNTSEGGVLSCMKNDCEELLLVDNEDNRFVYDSTETEFICGATFYIESVFFNIVFIGNGTPPNIPNLKIHLKKLILIF</sequence>
<evidence type="ECO:0000313" key="1">
    <source>
        <dbReference type="EMBL" id="KAK8836503.1"/>
    </source>
</evidence>
<proteinExistence type="predicted"/>
<accession>A0ABR2GRD5</accession>
<dbReference type="EMBL" id="JAPFFF010000065">
    <property type="protein sequence ID" value="KAK8836503.1"/>
    <property type="molecule type" value="Genomic_DNA"/>
</dbReference>
<reference evidence="1 2" key="1">
    <citation type="submission" date="2024-04" db="EMBL/GenBank/DDBJ databases">
        <title>Tritrichomonas musculus Genome.</title>
        <authorList>
            <person name="Alves-Ferreira E."/>
            <person name="Grigg M."/>
            <person name="Lorenzi H."/>
            <person name="Galac M."/>
        </authorList>
    </citation>
    <scope>NUCLEOTIDE SEQUENCE [LARGE SCALE GENOMIC DNA]</scope>
    <source>
        <strain evidence="1 2">EAF2021</strain>
    </source>
</reference>
<keyword evidence="2" id="KW-1185">Reference proteome</keyword>
<organism evidence="1 2">
    <name type="scientific">Tritrichomonas musculus</name>
    <dbReference type="NCBI Taxonomy" id="1915356"/>
    <lineage>
        <taxon>Eukaryota</taxon>
        <taxon>Metamonada</taxon>
        <taxon>Parabasalia</taxon>
        <taxon>Tritrichomonadida</taxon>
        <taxon>Tritrichomonadidae</taxon>
        <taxon>Tritrichomonas</taxon>
    </lineage>
</organism>
<comment type="caution">
    <text evidence="1">The sequence shown here is derived from an EMBL/GenBank/DDBJ whole genome shotgun (WGS) entry which is preliminary data.</text>
</comment>